<evidence type="ECO:0008006" key="3">
    <source>
        <dbReference type="Google" id="ProtNLM"/>
    </source>
</evidence>
<dbReference type="InterPro" id="IPR032710">
    <property type="entry name" value="NTF2-like_dom_sf"/>
</dbReference>
<dbReference type="AlphaFoldDB" id="A0A1I1Q0H2"/>
<dbReference type="SUPFAM" id="SSF54427">
    <property type="entry name" value="NTF2-like"/>
    <property type="match status" value="1"/>
</dbReference>
<dbReference type="Gene3D" id="3.10.450.50">
    <property type="match status" value="1"/>
</dbReference>
<dbReference type="STRING" id="870482.SAMN04487987_10579"/>
<keyword evidence="2" id="KW-1185">Reference proteome</keyword>
<evidence type="ECO:0000313" key="1">
    <source>
        <dbReference type="EMBL" id="SFD15661.1"/>
    </source>
</evidence>
<sequence length="141" mass="16512">MFCTQPEKQTLKFKLNKIMTKQDIAKQYIMHLENGNIEQVVALFNQNGMVDSPLYGIKKADEFYRELNSDTSNSELSLKGIFEENSSNNLALYFTYKWTLKNDKKVEFDVVDIIEFDNQNKINKLKIIYDTVIARKLVDQL</sequence>
<dbReference type="Proteomes" id="UP000199439">
    <property type="component" value="Unassembled WGS sequence"/>
</dbReference>
<evidence type="ECO:0000313" key="2">
    <source>
        <dbReference type="Proteomes" id="UP000199439"/>
    </source>
</evidence>
<organism evidence="1 2">
    <name type="scientific">Algibacter pectinivorans</name>
    <dbReference type="NCBI Taxonomy" id="870482"/>
    <lineage>
        <taxon>Bacteria</taxon>
        <taxon>Pseudomonadati</taxon>
        <taxon>Bacteroidota</taxon>
        <taxon>Flavobacteriia</taxon>
        <taxon>Flavobacteriales</taxon>
        <taxon>Flavobacteriaceae</taxon>
        <taxon>Algibacter</taxon>
    </lineage>
</organism>
<accession>A0A1I1Q0H2</accession>
<protein>
    <recommendedName>
        <fullName evidence="3">SnoaL-like domain-containing protein</fullName>
    </recommendedName>
</protein>
<proteinExistence type="predicted"/>
<gene>
    <name evidence="1" type="ORF">SAMN04487987_10579</name>
</gene>
<reference evidence="2" key="1">
    <citation type="submission" date="2016-10" db="EMBL/GenBank/DDBJ databases">
        <authorList>
            <person name="Varghese N."/>
            <person name="Submissions S."/>
        </authorList>
    </citation>
    <scope>NUCLEOTIDE SEQUENCE [LARGE SCALE GENOMIC DNA]</scope>
    <source>
        <strain evidence="2">DSM 25730</strain>
    </source>
</reference>
<dbReference type="EMBL" id="FOMI01000005">
    <property type="protein sequence ID" value="SFD15661.1"/>
    <property type="molecule type" value="Genomic_DNA"/>
</dbReference>
<name>A0A1I1Q0H2_9FLAO</name>